<sequence length="168" mass="19214">MSSTGLQTIHSQVEILRLHRLLKIISLKNVPHLAEHSLLYGESPDESEKCDLDNFFGSHPALEHLRLEYGSVQVSMDESDEEVSSSFSDVMLNHVRTVKVEGITSTKFEIQLIRLLLAKSPMLVRMPIEPDLYWVNKEKGVKILAELSTFQRASRKAEIKCQLERKQK</sequence>
<dbReference type="Proteomes" id="UP001291623">
    <property type="component" value="Unassembled WGS sequence"/>
</dbReference>
<evidence type="ECO:0008006" key="3">
    <source>
        <dbReference type="Google" id="ProtNLM"/>
    </source>
</evidence>
<comment type="caution">
    <text evidence="1">The sequence shown here is derived from an EMBL/GenBank/DDBJ whole genome shotgun (WGS) entry which is preliminary data.</text>
</comment>
<keyword evidence="2" id="KW-1185">Reference proteome</keyword>
<gene>
    <name evidence="1" type="ORF">RND71_025628</name>
</gene>
<name>A0AAE1RTD6_9SOLA</name>
<reference evidence="1" key="1">
    <citation type="submission" date="2023-12" db="EMBL/GenBank/DDBJ databases">
        <title>Genome assembly of Anisodus tanguticus.</title>
        <authorList>
            <person name="Wang Y.-J."/>
        </authorList>
    </citation>
    <scope>NUCLEOTIDE SEQUENCE</scope>
    <source>
        <strain evidence="1">KB-2021</strain>
        <tissue evidence="1">Leaf</tissue>
    </source>
</reference>
<dbReference type="AlphaFoldDB" id="A0AAE1RTD6"/>
<dbReference type="EMBL" id="JAVYJV010000013">
    <property type="protein sequence ID" value="KAK4356657.1"/>
    <property type="molecule type" value="Genomic_DNA"/>
</dbReference>
<evidence type="ECO:0000313" key="1">
    <source>
        <dbReference type="EMBL" id="KAK4356657.1"/>
    </source>
</evidence>
<protein>
    <recommendedName>
        <fullName evidence="3">FBD domain-containing protein</fullName>
    </recommendedName>
</protein>
<organism evidence="1 2">
    <name type="scientific">Anisodus tanguticus</name>
    <dbReference type="NCBI Taxonomy" id="243964"/>
    <lineage>
        <taxon>Eukaryota</taxon>
        <taxon>Viridiplantae</taxon>
        <taxon>Streptophyta</taxon>
        <taxon>Embryophyta</taxon>
        <taxon>Tracheophyta</taxon>
        <taxon>Spermatophyta</taxon>
        <taxon>Magnoliopsida</taxon>
        <taxon>eudicotyledons</taxon>
        <taxon>Gunneridae</taxon>
        <taxon>Pentapetalae</taxon>
        <taxon>asterids</taxon>
        <taxon>lamiids</taxon>
        <taxon>Solanales</taxon>
        <taxon>Solanaceae</taxon>
        <taxon>Solanoideae</taxon>
        <taxon>Hyoscyameae</taxon>
        <taxon>Anisodus</taxon>
    </lineage>
</organism>
<evidence type="ECO:0000313" key="2">
    <source>
        <dbReference type="Proteomes" id="UP001291623"/>
    </source>
</evidence>
<accession>A0AAE1RTD6</accession>
<proteinExistence type="predicted"/>